<name>A0A177D0V4_ALTAL</name>
<dbReference type="EMBL" id="KV441515">
    <property type="protein sequence ID" value="OAG13305.1"/>
    <property type="molecule type" value="Genomic_DNA"/>
</dbReference>
<organism evidence="1 2">
    <name type="scientific">Alternaria alternata</name>
    <name type="common">Alternaria rot fungus</name>
    <name type="synonym">Torula alternata</name>
    <dbReference type="NCBI Taxonomy" id="5599"/>
    <lineage>
        <taxon>Eukaryota</taxon>
        <taxon>Fungi</taxon>
        <taxon>Dikarya</taxon>
        <taxon>Ascomycota</taxon>
        <taxon>Pezizomycotina</taxon>
        <taxon>Dothideomycetes</taxon>
        <taxon>Pleosporomycetidae</taxon>
        <taxon>Pleosporales</taxon>
        <taxon>Pleosporineae</taxon>
        <taxon>Pleosporaceae</taxon>
        <taxon>Alternaria</taxon>
        <taxon>Alternaria sect. Alternaria</taxon>
        <taxon>Alternaria alternata complex</taxon>
    </lineage>
</organism>
<dbReference type="VEuPathDB" id="FungiDB:CC77DRAFT_674537"/>
<evidence type="ECO:0000313" key="1">
    <source>
        <dbReference type="EMBL" id="OAG13305.1"/>
    </source>
</evidence>
<dbReference type="RefSeq" id="XP_018378726.1">
    <property type="nucleotide sequence ID" value="XM_018532712.1"/>
</dbReference>
<sequence>MGLTFLVEACCSQCWDCLVSTVLGWSRQGTGVEMVVASIEELEKNGRAPLLCGLFLDLHRLLTPTLFFVPYRLRFFPGVLRRFTPTLLPTPAPFLQIKTPLL</sequence>
<proteinExistence type="predicted"/>
<dbReference type="GeneID" id="29118306"/>
<evidence type="ECO:0000313" key="2">
    <source>
        <dbReference type="Proteomes" id="UP000077248"/>
    </source>
</evidence>
<gene>
    <name evidence="1" type="ORF">CC77DRAFT_674537</name>
</gene>
<reference evidence="1 2" key="1">
    <citation type="submission" date="2016-05" db="EMBL/GenBank/DDBJ databases">
        <title>Comparative analysis of secretome profiles of manganese(II)-oxidizing ascomycete fungi.</title>
        <authorList>
            <consortium name="DOE Joint Genome Institute"/>
            <person name="Zeiner C.A."/>
            <person name="Purvine S.O."/>
            <person name="Zink E.M."/>
            <person name="Wu S."/>
            <person name="Pasa-Tolic L."/>
            <person name="Chaput D.L."/>
            <person name="Haridas S."/>
            <person name="Grigoriev I.V."/>
            <person name="Santelli C.M."/>
            <person name="Hansel C.M."/>
        </authorList>
    </citation>
    <scope>NUCLEOTIDE SEQUENCE [LARGE SCALE GENOMIC DNA]</scope>
    <source>
        <strain evidence="1 2">SRC1lrK2f</strain>
    </source>
</reference>
<dbReference type="Proteomes" id="UP000077248">
    <property type="component" value="Unassembled WGS sequence"/>
</dbReference>
<dbReference type="AlphaFoldDB" id="A0A177D0V4"/>
<keyword evidence="2" id="KW-1185">Reference proteome</keyword>
<accession>A0A177D0V4</accession>
<protein>
    <submittedName>
        <fullName evidence="1">Uncharacterized protein</fullName>
    </submittedName>
</protein>
<dbReference type="KEGG" id="aalt:CC77DRAFT_674537"/>